<evidence type="ECO:0000313" key="2">
    <source>
        <dbReference type="EMBL" id="KPU59969.1"/>
    </source>
</evidence>
<dbReference type="NCBIfam" id="TIGR00778">
    <property type="entry name" value="ahpD_dom"/>
    <property type="match status" value="1"/>
</dbReference>
<dbReference type="EMBL" id="LJXB01000072">
    <property type="protein sequence ID" value="KPU59969.1"/>
    <property type="molecule type" value="Genomic_DNA"/>
</dbReference>
<dbReference type="Gene3D" id="1.20.1290.10">
    <property type="entry name" value="AhpD-like"/>
    <property type="match status" value="1"/>
</dbReference>
<reference evidence="2 3" key="1">
    <citation type="submission" date="2015-09" db="EMBL/GenBank/DDBJ databases">
        <authorList>
            <consortium name="Swine Surveillance"/>
        </authorList>
    </citation>
    <scope>NUCLEOTIDE SEQUENCE [LARGE SCALE GENOMIC DNA]</scope>
    <source>
        <strain evidence="2 3">S613</strain>
    </source>
</reference>
<dbReference type="PATRIC" id="fig|294.162.peg.2259"/>
<organism evidence="2 3">
    <name type="scientific">Pseudomonas fluorescens</name>
    <dbReference type="NCBI Taxonomy" id="294"/>
    <lineage>
        <taxon>Bacteria</taxon>
        <taxon>Pseudomonadati</taxon>
        <taxon>Pseudomonadota</taxon>
        <taxon>Gammaproteobacteria</taxon>
        <taxon>Pseudomonadales</taxon>
        <taxon>Pseudomonadaceae</taxon>
        <taxon>Pseudomonas</taxon>
    </lineage>
</organism>
<dbReference type="Proteomes" id="UP000050349">
    <property type="component" value="Unassembled WGS sequence"/>
</dbReference>
<proteinExistence type="predicted"/>
<dbReference type="RefSeq" id="WP_057397429.1">
    <property type="nucleotide sequence ID" value="NZ_LJXB01000072.1"/>
</dbReference>
<protein>
    <submittedName>
        <fullName evidence="2">Alkylhydroperoxidase AhpD family core domain protein</fullName>
    </submittedName>
</protein>
<dbReference type="GO" id="GO:0051920">
    <property type="term" value="F:peroxiredoxin activity"/>
    <property type="evidence" value="ECO:0007669"/>
    <property type="project" value="InterPro"/>
</dbReference>
<keyword evidence="2" id="KW-0575">Peroxidase</keyword>
<evidence type="ECO:0000259" key="1">
    <source>
        <dbReference type="Pfam" id="PF02627"/>
    </source>
</evidence>
<dbReference type="InterPro" id="IPR003779">
    <property type="entry name" value="CMD-like"/>
</dbReference>
<dbReference type="AlphaFoldDB" id="A0A0N8NXE4"/>
<comment type="caution">
    <text evidence="2">The sequence shown here is derived from an EMBL/GenBank/DDBJ whole genome shotgun (WGS) entry which is preliminary data.</text>
</comment>
<dbReference type="SUPFAM" id="SSF69118">
    <property type="entry name" value="AhpD-like"/>
    <property type="match status" value="1"/>
</dbReference>
<sequence>MSSNTQPVNLLQSIPQVFESLTQVHVVLDQHDLDPSLKHLIHLRASQINQCGFCVKMHTREAREANETNERLDRLIVWRHVSDFSHSERAALAWTEALTVLDEKTDYASLRGELRTHFNDEQIGALTAEIGMINLWNRLRCRGTD</sequence>
<evidence type="ECO:0000313" key="3">
    <source>
        <dbReference type="Proteomes" id="UP000050349"/>
    </source>
</evidence>
<name>A0A0N8NXE4_PSEFL</name>
<keyword evidence="2" id="KW-0560">Oxidoreductase</keyword>
<dbReference type="PANTHER" id="PTHR35446:SF2">
    <property type="entry name" value="CARBOXYMUCONOLACTONE DECARBOXYLASE-LIKE DOMAIN-CONTAINING PROTEIN"/>
    <property type="match status" value="1"/>
</dbReference>
<dbReference type="OrthoDB" id="9801997at2"/>
<dbReference type="InterPro" id="IPR004675">
    <property type="entry name" value="AhpD_core"/>
</dbReference>
<dbReference type="Pfam" id="PF02627">
    <property type="entry name" value="CMD"/>
    <property type="match status" value="1"/>
</dbReference>
<accession>A0A0N8NXE4</accession>
<feature type="domain" description="Carboxymuconolactone decarboxylase-like" evidence="1">
    <location>
        <begin position="15"/>
        <end position="97"/>
    </location>
</feature>
<dbReference type="PANTHER" id="PTHR35446">
    <property type="entry name" value="SI:CH211-175M2.5"/>
    <property type="match status" value="1"/>
</dbReference>
<gene>
    <name evidence="2" type="ORF">AN403_4255</name>
</gene>
<dbReference type="InterPro" id="IPR029032">
    <property type="entry name" value="AhpD-like"/>
</dbReference>